<accession>A0ABS2D7L0</accession>
<evidence type="ECO:0008006" key="3">
    <source>
        <dbReference type="Google" id="ProtNLM"/>
    </source>
</evidence>
<dbReference type="EMBL" id="JAFEMC010000003">
    <property type="protein sequence ID" value="MBM6576915.1"/>
    <property type="molecule type" value="Genomic_DNA"/>
</dbReference>
<sequence>MSDASIVALIKDMTAKLSAVADEFSMRADQVHTDHPATPLNGATAAPVREPITVCRRLLEERRLRRRHLPADLFHEPAWDMLLALYVADHERRIMNVKTLVGSADAPVTTSQRWIDHLAKLGLIDRVTDPIDRRRIEVSLSDSGRKAIEGYLAAIA</sequence>
<reference evidence="1 2" key="1">
    <citation type="submission" date="2020-12" db="EMBL/GenBank/DDBJ databases">
        <title>Sphingomonas sp.</title>
        <authorList>
            <person name="Kim M.K."/>
        </authorList>
    </citation>
    <scope>NUCLEOTIDE SEQUENCE [LARGE SCALE GENOMIC DNA]</scope>
    <source>
        <strain evidence="1 2">BT552</strain>
    </source>
</reference>
<dbReference type="RefSeq" id="WP_204199024.1">
    <property type="nucleotide sequence ID" value="NZ_JAFEMC010000003.1"/>
</dbReference>
<protein>
    <recommendedName>
        <fullName evidence="3">MarR family transcriptional regulator</fullName>
    </recommendedName>
</protein>
<name>A0ABS2D7L0_9SPHN</name>
<dbReference type="SUPFAM" id="SSF46785">
    <property type="entry name" value="Winged helix' DNA-binding domain"/>
    <property type="match status" value="1"/>
</dbReference>
<proteinExistence type="predicted"/>
<gene>
    <name evidence="1" type="ORF">ILT43_11060</name>
</gene>
<dbReference type="InterPro" id="IPR036390">
    <property type="entry name" value="WH_DNA-bd_sf"/>
</dbReference>
<dbReference type="InterPro" id="IPR036388">
    <property type="entry name" value="WH-like_DNA-bd_sf"/>
</dbReference>
<dbReference type="Proteomes" id="UP000763641">
    <property type="component" value="Unassembled WGS sequence"/>
</dbReference>
<organism evidence="1 2">
    <name type="scientific">Sphingomonas longa</name>
    <dbReference type="NCBI Taxonomy" id="2778730"/>
    <lineage>
        <taxon>Bacteria</taxon>
        <taxon>Pseudomonadati</taxon>
        <taxon>Pseudomonadota</taxon>
        <taxon>Alphaproteobacteria</taxon>
        <taxon>Sphingomonadales</taxon>
        <taxon>Sphingomonadaceae</taxon>
        <taxon>Sphingomonas</taxon>
    </lineage>
</organism>
<evidence type="ECO:0000313" key="2">
    <source>
        <dbReference type="Proteomes" id="UP000763641"/>
    </source>
</evidence>
<dbReference type="Gene3D" id="1.10.10.10">
    <property type="entry name" value="Winged helix-like DNA-binding domain superfamily/Winged helix DNA-binding domain"/>
    <property type="match status" value="1"/>
</dbReference>
<evidence type="ECO:0000313" key="1">
    <source>
        <dbReference type="EMBL" id="MBM6576915.1"/>
    </source>
</evidence>
<comment type="caution">
    <text evidence="1">The sequence shown here is derived from an EMBL/GenBank/DDBJ whole genome shotgun (WGS) entry which is preliminary data.</text>
</comment>
<keyword evidence="2" id="KW-1185">Reference proteome</keyword>